<dbReference type="PROSITE" id="PS51935">
    <property type="entry name" value="NLPC_P60"/>
    <property type="match status" value="1"/>
</dbReference>
<sequence>MLLGGTATVATTGVAHASTVTVKSGDTVSKIAKEHNVSVESINSKNNLDSNSTIYVDQQLTLDDDNNEDTYTVQEGDSISKIATEKGLDTEKLLELNNLSWSNPTIYVGETLKLTESESDNNEQSQVQTQQTSTTATNNTTVTNTNANQSDSIAQQAVNLAIQYSQMSIPYVWGGKTPSGFDCSGLTHYIYQQLGKEIGSNTTSQEQHVTMKPVSQAQPGDLLFWGNPGSTYHVAIYIGNNQFVAAPTEGQNVEVENISSYFMPAFAGSVN</sequence>
<keyword evidence="4" id="KW-0677">Repeat</keyword>
<dbReference type="RefSeq" id="WP_272207610.1">
    <property type="nucleotide sequence ID" value="NZ_JAQONC010000010.1"/>
</dbReference>
<keyword evidence="5" id="KW-0378">Hydrolase</keyword>
<feature type="domain" description="LysM" evidence="8">
    <location>
        <begin position="18"/>
        <end position="62"/>
    </location>
</feature>
<dbReference type="PANTHER" id="PTHR47359">
    <property type="entry name" value="PEPTIDOGLYCAN DL-ENDOPEPTIDASE CWLO"/>
    <property type="match status" value="1"/>
</dbReference>
<keyword evidence="3" id="KW-0732">Signal</keyword>
<dbReference type="InterPro" id="IPR018392">
    <property type="entry name" value="LysM"/>
</dbReference>
<dbReference type="PROSITE" id="PS51782">
    <property type="entry name" value="LYSM"/>
    <property type="match status" value="2"/>
</dbReference>
<dbReference type="SUPFAM" id="SSF54001">
    <property type="entry name" value="Cysteine proteinases"/>
    <property type="match status" value="1"/>
</dbReference>
<dbReference type="InterPro" id="IPR051794">
    <property type="entry name" value="PG_Endopeptidase_C40"/>
</dbReference>
<evidence type="ECO:0000259" key="9">
    <source>
        <dbReference type="PROSITE" id="PS51935"/>
    </source>
</evidence>
<evidence type="ECO:0000256" key="4">
    <source>
        <dbReference type="ARBA" id="ARBA00022737"/>
    </source>
</evidence>
<proteinExistence type="inferred from homology"/>
<dbReference type="GO" id="GO:0008234">
    <property type="term" value="F:cysteine-type peptidase activity"/>
    <property type="evidence" value="ECO:0007669"/>
    <property type="project" value="UniProtKB-KW"/>
</dbReference>
<keyword evidence="6" id="KW-0788">Thiol protease</keyword>
<evidence type="ECO:0000256" key="3">
    <source>
        <dbReference type="ARBA" id="ARBA00022729"/>
    </source>
</evidence>
<dbReference type="PANTHER" id="PTHR47359:SF3">
    <property type="entry name" value="NLP_P60 DOMAIN-CONTAINING PROTEIN-RELATED"/>
    <property type="match status" value="1"/>
</dbReference>
<dbReference type="GO" id="GO:0006508">
    <property type="term" value="P:proteolysis"/>
    <property type="evidence" value="ECO:0007669"/>
    <property type="project" value="UniProtKB-KW"/>
</dbReference>
<name>A0AAJ1HM70_LIMMU</name>
<evidence type="ECO:0000256" key="6">
    <source>
        <dbReference type="ARBA" id="ARBA00022807"/>
    </source>
</evidence>
<evidence type="ECO:0000313" key="11">
    <source>
        <dbReference type="Proteomes" id="UP001218021"/>
    </source>
</evidence>
<dbReference type="Proteomes" id="UP001218021">
    <property type="component" value="Unassembled WGS sequence"/>
</dbReference>
<feature type="domain" description="LysM" evidence="8">
    <location>
        <begin position="69"/>
        <end position="114"/>
    </location>
</feature>
<feature type="compositionally biased region" description="Low complexity" evidence="7">
    <location>
        <begin position="122"/>
        <end position="148"/>
    </location>
</feature>
<dbReference type="EMBL" id="JAQOND010000008">
    <property type="protein sequence ID" value="MDC2826966.1"/>
    <property type="molecule type" value="Genomic_DNA"/>
</dbReference>
<dbReference type="SMART" id="SM00257">
    <property type="entry name" value="LysM"/>
    <property type="match status" value="2"/>
</dbReference>
<organism evidence="10 11">
    <name type="scientific">Limosilactobacillus mucosae</name>
    <name type="common">Lactobacillus mucosae</name>
    <dbReference type="NCBI Taxonomy" id="97478"/>
    <lineage>
        <taxon>Bacteria</taxon>
        <taxon>Bacillati</taxon>
        <taxon>Bacillota</taxon>
        <taxon>Bacilli</taxon>
        <taxon>Lactobacillales</taxon>
        <taxon>Lactobacillaceae</taxon>
        <taxon>Limosilactobacillus</taxon>
    </lineage>
</organism>
<dbReference type="InterPro" id="IPR036779">
    <property type="entry name" value="LysM_dom_sf"/>
</dbReference>
<feature type="domain" description="NlpC/P60" evidence="9">
    <location>
        <begin position="151"/>
        <end position="271"/>
    </location>
</feature>
<dbReference type="SUPFAM" id="SSF54106">
    <property type="entry name" value="LysM domain"/>
    <property type="match status" value="2"/>
</dbReference>
<evidence type="ECO:0000256" key="7">
    <source>
        <dbReference type="SAM" id="MobiDB-lite"/>
    </source>
</evidence>
<accession>A0AAJ1HM70</accession>
<dbReference type="Gene3D" id="3.10.350.10">
    <property type="entry name" value="LysM domain"/>
    <property type="match status" value="2"/>
</dbReference>
<evidence type="ECO:0000256" key="5">
    <source>
        <dbReference type="ARBA" id="ARBA00022801"/>
    </source>
</evidence>
<dbReference type="AlphaFoldDB" id="A0AAJ1HM70"/>
<dbReference type="CDD" id="cd00118">
    <property type="entry name" value="LysM"/>
    <property type="match status" value="2"/>
</dbReference>
<comment type="similarity">
    <text evidence="1">Belongs to the peptidase C40 family.</text>
</comment>
<evidence type="ECO:0000256" key="2">
    <source>
        <dbReference type="ARBA" id="ARBA00022670"/>
    </source>
</evidence>
<evidence type="ECO:0000256" key="1">
    <source>
        <dbReference type="ARBA" id="ARBA00007074"/>
    </source>
</evidence>
<dbReference type="InterPro" id="IPR038765">
    <property type="entry name" value="Papain-like_cys_pep_sf"/>
</dbReference>
<keyword evidence="2" id="KW-0645">Protease</keyword>
<comment type="caution">
    <text evidence="10">The sequence shown here is derived from an EMBL/GenBank/DDBJ whole genome shotgun (WGS) entry which is preliminary data.</text>
</comment>
<reference evidence="10" key="1">
    <citation type="submission" date="2023-01" db="EMBL/GenBank/DDBJ databases">
        <title>Genome analysis of 13 Lactobacillus isolated from gut of wild boar.</title>
        <authorList>
            <person name="Papp P."/>
            <person name="Libisch B."/>
            <person name="Nagy T."/>
            <person name="Olasz F."/>
        </authorList>
    </citation>
    <scope>NUCLEOTIDE SEQUENCE</scope>
    <source>
        <strain evidence="10">F108</strain>
    </source>
</reference>
<feature type="region of interest" description="Disordered" evidence="7">
    <location>
        <begin position="117"/>
        <end position="148"/>
    </location>
</feature>
<protein>
    <submittedName>
        <fullName evidence="10">NlpC/P60 family protein</fullName>
    </submittedName>
</protein>
<dbReference type="Gene3D" id="3.90.1720.10">
    <property type="entry name" value="endopeptidase domain like (from Nostoc punctiforme)"/>
    <property type="match status" value="1"/>
</dbReference>
<gene>
    <name evidence="10" type="ORF">PO158_01480</name>
</gene>
<dbReference type="Pfam" id="PF00877">
    <property type="entry name" value="NLPC_P60"/>
    <property type="match status" value="1"/>
</dbReference>
<dbReference type="Pfam" id="PF01476">
    <property type="entry name" value="LysM"/>
    <property type="match status" value="2"/>
</dbReference>
<evidence type="ECO:0000313" key="10">
    <source>
        <dbReference type="EMBL" id="MDC2826966.1"/>
    </source>
</evidence>
<evidence type="ECO:0000259" key="8">
    <source>
        <dbReference type="PROSITE" id="PS51782"/>
    </source>
</evidence>
<dbReference type="InterPro" id="IPR000064">
    <property type="entry name" value="NLP_P60_dom"/>
</dbReference>